<name>A0A7S3PUP8_9STRA</name>
<evidence type="ECO:0000313" key="1">
    <source>
        <dbReference type="EMBL" id="CAE0456156.1"/>
    </source>
</evidence>
<sequence>MNQSIMNFLYAVKTLDTTILSCFEINAINNQSQQPLFTSLHFNSNHFAMSGTNNDDSNATNLTSLPEKIQFHVFSYLLKDDVLVANLFNYRFGKDSTPGICKIYKELGTVSKSFHASILRYIQITPLTLSCEFSGSYERLWWAFMNSAHLKDLQLYANGMNSAMVSALIAKCCNLYRLETLRIYAATCRFEGDFGTLENALDGGFDERVFYMWNDCFTNLDEFQQYLSLEVPHKAYKLKTLHITTSCNLNLCLLNSFCDSSVEELRLNFLFDYAEGESTDQGYKITRIGEIIGRFKCLKRLYLKIDYECPHYYNFSIYSNTLETIQFYGSGDVDICGLGCRHLKHFKSNKFRLYMDCEEIEAFKTLKKGVRFGDFPEDYCGGSFDVPDDCIFEWKYSADGPLQRVMDAMNRDFD</sequence>
<accession>A0A7S3PUP8</accession>
<protein>
    <submittedName>
        <fullName evidence="1">Uncharacterized protein</fullName>
    </submittedName>
</protein>
<proteinExistence type="predicted"/>
<organism evidence="1">
    <name type="scientific">Chaetoceros debilis</name>
    <dbReference type="NCBI Taxonomy" id="122233"/>
    <lineage>
        <taxon>Eukaryota</taxon>
        <taxon>Sar</taxon>
        <taxon>Stramenopiles</taxon>
        <taxon>Ochrophyta</taxon>
        <taxon>Bacillariophyta</taxon>
        <taxon>Coscinodiscophyceae</taxon>
        <taxon>Chaetocerotophycidae</taxon>
        <taxon>Chaetocerotales</taxon>
        <taxon>Chaetocerotaceae</taxon>
        <taxon>Chaetoceros</taxon>
    </lineage>
</organism>
<gene>
    <name evidence="1" type="ORF">CDEB00056_LOCUS997</name>
</gene>
<reference evidence="1" key="1">
    <citation type="submission" date="2021-01" db="EMBL/GenBank/DDBJ databases">
        <authorList>
            <person name="Corre E."/>
            <person name="Pelletier E."/>
            <person name="Niang G."/>
            <person name="Scheremetjew M."/>
            <person name="Finn R."/>
            <person name="Kale V."/>
            <person name="Holt S."/>
            <person name="Cochrane G."/>
            <person name="Meng A."/>
            <person name="Brown T."/>
            <person name="Cohen L."/>
        </authorList>
    </citation>
    <scope>NUCLEOTIDE SEQUENCE</scope>
    <source>
        <strain evidence="1">MM31A-1</strain>
    </source>
</reference>
<dbReference type="AlphaFoldDB" id="A0A7S3PUP8"/>
<dbReference type="EMBL" id="HBIO01001392">
    <property type="protein sequence ID" value="CAE0456156.1"/>
    <property type="molecule type" value="Transcribed_RNA"/>
</dbReference>